<keyword evidence="1" id="KW-1133">Transmembrane helix</keyword>
<evidence type="ECO:0000313" key="2">
    <source>
        <dbReference type="EMBL" id="ACP48477.1"/>
    </source>
</evidence>
<dbReference type="EMBL" id="CP001404">
    <property type="protein sequence ID" value="ACP48477.1"/>
    <property type="molecule type" value="Genomic_DNA"/>
</dbReference>
<dbReference type="SUPFAM" id="SSF46785">
    <property type="entry name" value="Winged helix' DNA-binding domain"/>
    <property type="match status" value="1"/>
</dbReference>
<dbReference type="InterPro" id="IPR036390">
    <property type="entry name" value="WH_DNA-bd_sf"/>
</dbReference>
<keyword evidence="1" id="KW-0812">Transmembrane</keyword>
<feature type="transmembrane region" description="Helical" evidence="1">
    <location>
        <begin position="20"/>
        <end position="46"/>
    </location>
</feature>
<evidence type="ECO:0000313" key="3">
    <source>
        <dbReference type="Proteomes" id="UP000006818"/>
    </source>
</evidence>
<dbReference type="KEGG" id="sin:YN1551_1384"/>
<gene>
    <name evidence="2" type="ordered locus">YN1551_1384</name>
</gene>
<evidence type="ECO:0000256" key="1">
    <source>
        <dbReference type="SAM" id="Phobius"/>
    </source>
</evidence>
<dbReference type="AlphaFoldDB" id="C3NH67"/>
<name>C3NH67_SACI1</name>
<organism evidence="2 3">
    <name type="scientific">Saccharolobus islandicus (strain Y.N.15.51 / Yellowstone #2)</name>
    <name type="common">Sulfolobus islandicus</name>
    <dbReference type="NCBI Taxonomy" id="419942"/>
    <lineage>
        <taxon>Archaea</taxon>
        <taxon>Thermoproteota</taxon>
        <taxon>Thermoprotei</taxon>
        <taxon>Sulfolobales</taxon>
        <taxon>Sulfolobaceae</taxon>
        <taxon>Saccharolobus</taxon>
    </lineage>
</organism>
<sequence length="200" mass="23511">MIIFHYNISLISRYTERYNYILFLINYKIVFLSYYIYSIICAWNTLLRLSLSIVNWKIYYFLQKAHFYCIILIKYIERTHKALVSETIKILLSILCSESRMSELVINKKLLDILSTPMQILLYINMMGEGSLMDLVKISQMSWHTIQKWIPILEENGLIVVREEKTSVGTAKKVVKLTETGKVVVEKLLELNDTLKEIGK</sequence>
<keyword evidence="1" id="KW-0472">Membrane</keyword>
<dbReference type="HOGENOM" id="CLU_1363700_0_0_2"/>
<accession>C3NH67</accession>
<protein>
    <submittedName>
        <fullName evidence="2">Putative transcriptional regulator</fullName>
    </submittedName>
</protein>
<dbReference type="Proteomes" id="UP000006818">
    <property type="component" value="Chromosome"/>
</dbReference>
<dbReference type="InterPro" id="IPR036388">
    <property type="entry name" value="WH-like_DNA-bd_sf"/>
</dbReference>
<dbReference type="Gene3D" id="1.10.10.10">
    <property type="entry name" value="Winged helix-like DNA-binding domain superfamily/Winged helix DNA-binding domain"/>
    <property type="match status" value="1"/>
</dbReference>
<proteinExistence type="predicted"/>
<reference evidence="2 3" key="1">
    <citation type="journal article" date="2009" name="Proc. Natl. Acad. Sci. U.S.A.">
        <title>Biogeography of the Sulfolobus islandicus pan-genome.</title>
        <authorList>
            <person name="Reno M.L."/>
            <person name="Held N.L."/>
            <person name="Fields C.J."/>
            <person name="Burke P.V."/>
            <person name="Whitaker R.J."/>
        </authorList>
    </citation>
    <scope>NUCLEOTIDE SEQUENCE [LARGE SCALE GENOMIC DNA]</scope>
    <source>
        <strain evidence="3">Y.N.15.51 / Yellowstone #2</strain>
    </source>
</reference>